<evidence type="ECO:0000256" key="1">
    <source>
        <dbReference type="ARBA" id="ARBA00004651"/>
    </source>
</evidence>
<dbReference type="GO" id="GO:0005886">
    <property type="term" value="C:plasma membrane"/>
    <property type="evidence" value="ECO:0007669"/>
    <property type="project" value="UniProtKB-SubCell"/>
</dbReference>
<protein>
    <submittedName>
        <fullName evidence="10">Capsular polysaccharide biosynthesis protein</fullName>
    </submittedName>
</protein>
<feature type="transmembrane region" description="Helical" evidence="7">
    <location>
        <begin position="21"/>
        <end position="42"/>
    </location>
</feature>
<dbReference type="InterPro" id="IPR032807">
    <property type="entry name" value="GNVR"/>
</dbReference>
<evidence type="ECO:0000313" key="11">
    <source>
        <dbReference type="Proteomes" id="UP000013523"/>
    </source>
</evidence>
<feature type="transmembrane region" description="Helical" evidence="7">
    <location>
        <begin position="179"/>
        <end position="199"/>
    </location>
</feature>
<dbReference type="Pfam" id="PF13807">
    <property type="entry name" value="GNVR"/>
    <property type="match status" value="1"/>
</dbReference>
<dbReference type="InterPro" id="IPR003856">
    <property type="entry name" value="LPS_length_determ_N"/>
</dbReference>
<evidence type="ECO:0000256" key="2">
    <source>
        <dbReference type="ARBA" id="ARBA00006683"/>
    </source>
</evidence>
<dbReference type="PATRIC" id="fig|86416.3.peg.835"/>
<dbReference type="PANTHER" id="PTHR32309">
    <property type="entry name" value="TYROSINE-PROTEIN KINASE"/>
    <property type="match status" value="1"/>
</dbReference>
<dbReference type="eggNOG" id="COG3944">
    <property type="taxonomic scope" value="Bacteria"/>
</dbReference>
<evidence type="ECO:0000313" key="10">
    <source>
        <dbReference type="EMBL" id="AGK95867.1"/>
    </source>
</evidence>
<dbReference type="HOGENOM" id="CLU_082668_0_1_9"/>
<feature type="domain" description="Tyrosine-protein kinase G-rich" evidence="9">
    <location>
        <begin position="148"/>
        <end position="197"/>
    </location>
</feature>
<keyword evidence="5 7" id="KW-1133">Transmembrane helix</keyword>
<dbReference type="RefSeq" id="WP_015614191.1">
    <property type="nucleotide sequence ID" value="NC_021182.1"/>
</dbReference>
<sequence>MKDENVIDLNEVFYTIKKRKVLIIIITLVPVIISVIISFFIMSPVYESSSTVIIIGHKNDMQVQDPSSQYTNVMMYQSLTKTYADLATSRFIEEKAAQKLGKSITASQLGSSITVTPRDETQLIDIKANGNTPEEALERVQAISEAFSENINSISSIAEVNIVDNGQLPQSPIKPNKKLYIAISFIIGILLSITTAISLERRTEKTVKEVKK</sequence>
<dbReference type="InterPro" id="IPR050445">
    <property type="entry name" value="Bact_polysacc_biosynth/exp"/>
</dbReference>
<dbReference type="Proteomes" id="UP000013523">
    <property type="component" value="Chromosome"/>
</dbReference>
<gene>
    <name evidence="10" type="ORF">Clopa_0843</name>
</gene>
<dbReference type="AlphaFoldDB" id="R4JYG0"/>
<evidence type="ECO:0000256" key="6">
    <source>
        <dbReference type="ARBA" id="ARBA00023136"/>
    </source>
</evidence>
<comment type="similarity">
    <text evidence="2">Belongs to the CpsC/CapA family.</text>
</comment>
<evidence type="ECO:0000259" key="8">
    <source>
        <dbReference type="Pfam" id="PF02706"/>
    </source>
</evidence>
<evidence type="ECO:0000256" key="7">
    <source>
        <dbReference type="SAM" id="Phobius"/>
    </source>
</evidence>
<keyword evidence="11" id="KW-1185">Reference proteome</keyword>
<feature type="domain" description="Polysaccharide chain length determinant N-terminal" evidence="8">
    <location>
        <begin position="7"/>
        <end position="100"/>
    </location>
</feature>
<dbReference type="Pfam" id="PF02706">
    <property type="entry name" value="Wzz"/>
    <property type="match status" value="1"/>
</dbReference>
<dbReference type="STRING" id="86416.Clopa_0843"/>
<evidence type="ECO:0000259" key="9">
    <source>
        <dbReference type="Pfam" id="PF13807"/>
    </source>
</evidence>
<keyword evidence="3" id="KW-1003">Cell membrane</keyword>
<accession>R4JYG0</accession>
<name>R4JYG0_CLOPA</name>
<dbReference type="KEGG" id="cpas:Clopa_0843"/>
<evidence type="ECO:0000256" key="5">
    <source>
        <dbReference type="ARBA" id="ARBA00022989"/>
    </source>
</evidence>
<dbReference type="OrthoDB" id="2360475at2"/>
<dbReference type="GO" id="GO:0004713">
    <property type="term" value="F:protein tyrosine kinase activity"/>
    <property type="evidence" value="ECO:0007669"/>
    <property type="project" value="TreeGrafter"/>
</dbReference>
<keyword evidence="6 7" id="KW-0472">Membrane</keyword>
<keyword evidence="4 7" id="KW-0812">Transmembrane</keyword>
<organism evidence="10 11">
    <name type="scientific">Clostridium pasteurianum BC1</name>
    <dbReference type="NCBI Taxonomy" id="86416"/>
    <lineage>
        <taxon>Bacteria</taxon>
        <taxon>Bacillati</taxon>
        <taxon>Bacillota</taxon>
        <taxon>Clostridia</taxon>
        <taxon>Eubacteriales</taxon>
        <taxon>Clostridiaceae</taxon>
        <taxon>Clostridium</taxon>
    </lineage>
</organism>
<evidence type="ECO:0000256" key="3">
    <source>
        <dbReference type="ARBA" id="ARBA00022475"/>
    </source>
</evidence>
<reference evidence="10 11" key="1">
    <citation type="submission" date="2012-01" db="EMBL/GenBank/DDBJ databases">
        <title>Complete sequence of chromosome of Clostridium pasteurianum BC1.</title>
        <authorList>
            <consortium name="US DOE Joint Genome Institute"/>
            <person name="Lucas S."/>
            <person name="Han J."/>
            <person name="Lapidus A."/>
            <person name="Cheng J.-F."/>
            <person name="Goodwin L."/>
            <person name="Pitluck S."/>
            <person name="Peters L."/>
            <person name="Mikhailova N."/>
            <person name="Teshima H."/>
            <person name="Detter J.C."/>
            <person name="Han C."/>
            <person name="Tapia R."/>
            <person name="Land M."/>
            <person name="Hauser L."/>
            <person name="Kyrpides N."/>
            <person name="Ivanova N."/>
            <person name="Pagani I."/>
            <person name="Dunn J."/>
            <person name="Taghavi S."/>
            <person name="Francis A."/>
            <person name="van der Lelie D."/>
            <person name="Woyke T."/>
        </authorList>
    </citation>
    <scope>NUCLEOTIDE SEQUENCE [LARGE SCALE GENOMIC DNA]</scope>
    <source>
        <strain evidence="10 11">BC1</strain>
    </source>
</reference>
<comment type="subcellular location">
    <subcellularLocation>
        <location evidence="1">Cell membrane</location>
        <topology evidence="1">Multi-pass membrane protein</topology>
    </subcellularLocation>
</comment>
<dbReference type="EMBL" id="CP003261">
    <property type="protein sequence ID" value="AGK95867.1"/>
    <property type="molecule type" value="Genomic_DNA"/>
</dbReference>
<evidence type="ECO:0000256" key="4">
    <source>
        <dbReference type="ARBA" id="ARBA00022692"/>
    </source>
</evidence>
<proteinExistence type="inferred from homology"/>
<dbReference type="PANTHER" id="PTHR32309:SF13">
    <property type="entry name" value="FERRIC ENTEROBACTIN TRANSPORT PROTEIN FEPE"/>
    <property type="match status" value="1"/>
</dbReference>